<keyword evidence="4" id="KW-1185">Reference proteome</keyword>
<gene>
    <name evidence="3" type="ORF">SAMN05421783_103190</name>
</gene>
<dbReference type="InterPro" id="IPR003819">
    <property type="entry name" value="TauD/TfdA-like"/>
</dbReference>
<dbReference type="STRING" id="1058.SAMN05421783_103190"/>
<name>A0A1H2SXQ2_THIRO</name>
<feature type="domain" description="TauD/TfdA-like" evidence="2">
    <location>
        <begin position="110"/>
        <end position="316"/>
    </location>
</feature>
<reference evidence="4" key="1">
    <citation type="submission" date="2016-10" db="EMBL/GenBank/DDBJ databases">
        <authorList>
            <person name="Varghese N."/>
            <person name="Submissions S."/>
        </authorList>
    </citation>
    <scope>NUCLEOTIDE SEQUENCE [LARGE SCALE GENOMIC DNA]</scope>
    <source>
        <strain evidence="4">DSM 217</strain>
    </source>
</reference>
<keyword evidence="3" id="KW-0223">Dioxygenase</keyword>
<dbReference type="Proteomes" id="UP000198816">
    <property type="component" value="Unassembled WGS sequence"/>
</dbReference>
<dbReference type="RefSeq" id="WP_245731730.1">
    <property type="nucleotide sequence ID" value="NZ_FNNZ01000003.1"/>
</dbReference>
<evidence type="ECO:0000256" key="1">
    <source>
        <dbReference type="ARBA" id="ARBA00023002"/>
    </source>
</evidence>
<evidence type="ECO:0000313" key="4">
    <source>
        <dbReference type="Proteomes" id="UP000198816"/>
    </source>
</evidence>
<dbReference type="InterPro" id="IPR042098">
    <property type="entry name" value="TauD-like_sf"/>
</dbReference>
<dbReference type="GO" id="GO:0016706">
    <property type="term" value="F:2-oxoglutarate-dependent dioxygenase activity"/>
    <property type="evidence" value="ECO:0007669"/>
    <property type="project" value="UniProtKB-ARBA"/>
</dbReference>
<organism evidence="3 4">
    <name type="scientific">Thiocapsa roseopersicina</name>
    <dbReference type="NCBI Taxonomy" id="1058"/>
    <lineage>
        <taxon>Bacteria</taxon>
        <taxon>Pseudomonadati</taxon>
        <taxon>Pseudomonadota</taxon>
        <taxon>Gammaproteobacteria</taxon>
        <taxon>Chromatiales</taxon>
        <taxon>Chromatiaceae</taxon>
        <taxon>Thiocapsa</taxon>
    </lineage>
</organism>
<evidence type="ECO:0000259" key="2">
    <source>
        <dbReference type="Pfam" id="PF02668"/>
    </source>
</evidence>
<accession>A0A1H2SXQ2</accession>
<dbReference type="Gene3D" id="3.60.130.10">
    <property type="entry name" value="Clavaminate synthase-like"/>
    <property type="match status" value="1"/>
</dbReference>
<dbReference type="SUPFAM" id="SSF51197">
    <property type="entry name" value="Clavaminate synthase-like"/>
    <property type="match status" value="1"/>
</dbReference>
<dbReference type="AlphaFoldDB" id="A0A1H2SXQ2"/>
<proteinExistence type="predicted"/>
<protein>
    <submittedName>
        <fullName evidence="3">Taurine catabolism dioxygenase TauD, TfdA family</fullName>
    </submittedName>
</protein>
<dbReference type="EMBL" id="FNNZ01000003">
    <property type="protein sequence ID" value="SDW36360.1"/>
    <property type="molecule type" value="Genomic_DNA"/>
</dbReference>
<sequence length="325" mass="36419">MKGPITLLVDPTDADQCRKPSQQLGSDPRHFTEIPVSNPFDLDDDNAYQSWKERKLAASPTALTDLVVEIGDPRSLSDAEHAAILERCRRANMAIYIGTTGDDPNKRIPVALGARFGLHRLDHNRGADEDAVTSLTVQTDAAHRNYIPYSDRPIAWHTDGYYNTPEQQIHGLLLHCVQPAKTGGENALLDHEIAYILVRDRDPEHIRALMHPACMTIPANVVDGVELRGEATGPVFSIRPDERLHMRYTDRSRNIAWRDDPSTTAAVSCLKEILRTPSPWHLAGRLESGWGLISNNVLHTRTGFTDDPKPRLLYRARYYDRIGGI</sequence>
<keyword evidence="1" id="KW-0560">Oxidoreductase</keyword>
<evidence type="ECO:0000313" key="3">
    <source>
        <dbReference type="EMBL" id="SDW36360.1"/>
    </source>
</evidence>
<dbReference type="Pfam" id="PF02668">
    <property type="entry name" value="TauD"/>
    <property type="match status" value="1"/>
</dbReference>